<dbReference type="EMBL" id="JYDR01000022">
    <property type="protein sequence ID" value="KRY74910.1"/>
    <property type="molecule type" value="Genomic_DNA"/>
</dbReference>
<evidence type="ECO:0000313" key="3">
    <source>
        <dbReference type="Proteomes" id="UP000054632"/>
    </source>
</evidence>
<sequence length="283" mass="32319">MDIVLKYFTKGTLEIGASAQNDIRQYLSRPLAECFFRVGKTSIITPHQRTTNHAKGMEWRKRERARSEQPGLPNTAVLLQARGSSIAHGIMLQYARCRRIGCECDMDSRHPEHLEQIAHNANSIAPSSIELWTEKLKNRYELCQTPRCEENFHIICPENILTNSNCWQQRSVANNAVDCRLFSAAGQTNYDRLTAILPTFDHERVTNKTNKQRTQVLFHEGEHLAINTNEQRLGTTQNQEQSHGTVKKSLTTTAASSTLRVTPSYRTPPTVLIVKFDVFRFQH</sequence>
<dbReference type="AlphaFoldDB" id="A0A0V1EM66"/>
<accession>A0A0V1EM66</accession>
<feature type="region of interest" description="Disordered" evidence="1">
    <location>
        <begin position="230"/>
        <end position="251"/>
    </location>
</feature>
<evidence type="ECO:0000256" key="1">
    <source>
        <dbReference type="SAM" id="MobiDB-lite"/>
    </source>
</evidence>
<proteinExistence type="predicted"/>
<comment type="caution">
    <text evidence="2">The sequence shown here is derived from an EMBL/GenBank/DDBJ whole genome shotgun (WGS) entry which is preliminary data.</text>
</comment>
<dbReference type="Proteomes" id="UP000054632">
    <property type="component" value="Unassembled WGS sequence"/>
</dbReference>
<name>A0A0V1EM66_TRIPS</name>
<evidence type="ECO:0000313" key="2">
    <source>
        <dbReference type="EMBL" id="KRY74910.1"/>
    </source>
</evidence>
<gene>
    <name evidence="2" type="ORF">T4A_8173</name>
</gene>
<feature type="compositionally biased region" description="Polar residues" evidence="1">
    <location>
        <begin position="230"/>
        <end position="244"/>
    </location>
</feature>
<protein>
    <submittedName>
        <fullName evidence="2">Uncharacterized protein</fullName>
    </submittedName>
</protein>
<reference evidence="2 3" key="1">
    <citation type="submission" date="2015-01" db="EMBL/GenBank/DDBJ databases">
        <title>Evolution of Trichinella species and genotypes.</title>
        <authorList>
            <person name="Korhonen P.K."/>
            <person name="Edoardo P."/>
            <person name="Giuseppe L.R."/>
            <person name="Gasser R.B."/>
        </authorList>
    </citation>
    <scope>NUCLEOTIDE SEQUENCE [LARGE SCALE GENOMIC DNA]</scope>
    <source>
        <strain evidence="2">ISS13</strain>
    </source>
</reference>
<organism evidence="2 3">
    <name type="scientific">Trichinella pseudospiralis</name>
    <name type="common">Parasitic roundworm</name>
    <dbReference type="NCBI Taxonomy" id="6337"/>
    <lineage>
        <taxon>Eukaryota</taxon>
        <taxon>Metazoa</taxon>
        <taxon>Ecdysozoa</taxon>
        <taxon>Nematoda</taxon>
        <taxon>Enoplea</taxon>
        <taxon>Dorylaimia</taxon>
        <taxon>Trichinellida</taxon>
        <taxon>Trichinellidae</taxon>
        <taxon>Trichinella</taxon>
    </lineage>
</organism>